<feature type="domain" description="Peptidase M48" evidence="8">
    <location>
        <begin position="146"/>
        <end position="197"/>
    </location>
</feature>
<comment type="cofactor">
    <cofactor evidence="6">
        <name>Zn(2+)</name>
        <dbReference type="ChEBI" id="CHEBI:29105"/>
    </cofactor>
    <text evidence="6">Binds 1 zinc ion per subunit.</text>
</comment>
<keyword evidence="5 6" id="KW-0482">Metalloprotease</keyword>
<evidence type="ECO:0000256" key="7">
    <source>
        <dbReference type="SAM" id="Phobius"/>
    </source>
</evidence>
<keyword evidence="1 6" id="KW-0645">Protease</keyword>
<keyword evidence="7" id="KW-1133">Transmembrane helix</keyword>
<dbReference type="Pfam" id="PF01435">
    <property type="entry name" value="Peptidase_M48"/>
    <property type="match status" value="1"/>
</dbReference>
<evidence type="ECO:0000256" key="3">
    <source>
        <dbReference type="ARBA" id="ARBA00022801"/>
    </source>
</evidence>
<proteinExistence type="inferred from homology"/>
<dbReference type="RefSeq" id="WP_319975454.1">
    <property type="nucleotide sequence ID" value="NZ_JAXAVU010000007.1"/>
</dbReference>
<dbReference type="Proteomes" id="UP001285352">
    <property type="component" value="Unassembled WGS sequence"/>
</dbReference>
<dbReference type="EMBL" id="JAXAVU010000007">
    <property type="protein sequence ID" value="MDX8143171.1"/>
    <property type="molecule type" value="Genomic_DNA"/>
</dbReference>
<reference evidence="9 10" key="1">
    <citation type="submission" date="2023-11" db="EMBL/GenBank/DDBJ databases">
        <title>Lentzea sokolovensis, sp. nov., Lentzea kristufkii, sp. nov., and Lentzea miocenensis, sp. nov., rare actinobacteria from Sokolov Coal Basin, Miocene lacustrine sediment, Czech Republic.</title>
        <authorList>
            <person name="Lara A."/>
            <person name="Kotroba L."/>
            <person name="Nouioui I."/>
            <person name="Neumann-Schaal M."/>
            <person name="Mast Y."/>
            <person name="Chronakova A."/>
        </authorList>
    </citation>
    <scope>NUCLEOTIDE SEQUENCE [LARGE SCALE GENOMIC DNA]</scope>
    <source>
        <strain evidence="9 10">BCCO 10_0061</strain>
    </source>
</reference>
<evidence type="ECO:0000256" key="5">
    <source>
        <dbReference type="ARBA" id="ARBA00023049"/>
    </source>
</evidence>
<evidence type="ECO:0000313" key="10">
    <source>
        <dbReference type="Proteomes" id="UP001285352"/>
    </source>
</evidence>
<keyword evidence="4 6" id="KW-0862">Zinc</keyword>
<keyword evidence="7" id="KW-0812">Transmembrane</keyword>
<dbReference type="InterPro" id="IPR001915">
    <property type="entry name" value="Peptidase_M48"/>
</dbReference>
<evidence type="ECO:0000313" key="9">
    <source>
        <dbReference type="EMBL" id="MDX8143171.1"/>
    </source>
</evidence>
<dbReference type="CDD" id="cd07326">
    <property type="entry name" value="M56_BlaR1_MecR1_like"/>
    <property type="match status" value="1"/>
</dbReference>
<keyword evidence="2" id="KW-0479">Metal-binding</keyword>
<comment type="similarity">
    <text evidence="6">Belongs to the peptidase M48 family.</text>
</comment>
<keyword evidence="7" id="KW-0472">Membrane</keyword>
<keyword evidence="3 6" id="KW-0378">Hydrolase</keyword>
<keyword evidence="10" id="KW-1185">Reference proteome</keyword>
<feature type="transmembrane region" description="Helical" evidence="7">
    <location>
        <begin position="89"/>
        <end position="108"/>
    </location>
</feature>
<reference evidence="9 10" key="2">
    <citation type="submission" date="2023-11" db="EMBL/GenBank/DDBJ databases">
        <authorList>
            <person name="Lara A.C."/>
            <person name="Chronakova A."/>
        </authorList>
    </citation>
    <scope>NUCLEOTIDE SEQUENCE [LARGE SCALE GENOMIC DNA]</scope>
    <source>
        <strain evidence="9 10">BCCO 10_0061</strain>
    </source>
</reference>
<comment type="caution">
    <text evidence="9">The sequence shown here is derived from an EMBL/GenBank/DDBJ whole genome shotgun (WGS) entry which is preliminary data.</text>
</comment>
<accession>A0ABU4UUI8</accession>
<feature type="transmembrane region" description="Helical" evidence="7">
    <location>
        <begin position="38"/>
        <end position="59"/>
    </location>
</feature>
<sequence length="321" mass="33946">MTIALALLVGALLAGWVAPALLSVLLRARVHPQVSLTTWLTLVTGIVLASSIALIIALLPGHGPAPQVIMVLHSCLTAIRHGGVPGAEHLAGVLWLALVVFGAARLAVRLLRYRRHQGQLYVRHRGALDWLAKHDDGPIPTLWLPHEQPMAYSIGGPEALIIATDGLVERLPYDSVQAVLEHERAHVRGHHHLLVAVARALAATLPWLPLARCSPEFVGAVAELAADSSAARMHGTRAVRTALLSMTTPHDTPPAALAMAHTCVDLRLAHLDEAGTASGRDVKQFHVALSGLCAVTLPFALGTALFVTAALAVCPFIPGMS</sequence>
<name>A0ABU4UUI8_9PSEU</name>
<evidence type="ECO:0000256" key="4">
    <source>
        <dbReference type="ARBA" id="ARBA00022833"/>
    </source>
</evidence>
<evidence type="ECO:0000259" key="8">
    <source>
        <dbReference type="Pfam" id="PF01435"/>
    </source>
</evidence>
<evidence type="ECO:0000256" key="2">
    <source>
        <dbReference type="ARBA" id="ARBA00022723"/>
    </source>
</evidence>
<evidence type="ECO:0000256" key="1">
    <source>
        <dbReference type="ARBA" id="ARBA00022670"/>
    </source>
</evidence>
<gene>
    <name evidence="9" type="ORF">SK854_13675</name>
</gene>
<organism evidence="9 10">
    <name type="scientific">Lentzea sokolovensis</name>
    <dbReference type="NCBI Taxonomy" id="3095429"/>
    <lineage>
        <taxon>Bacteria</taxon>
        <taxon>Bacillati</taxon>
        <taxon>Actinomycetota</taxon>
        <taxon>Actinomycetes</taxon>
        <taxon>Pseudonocardiales</taxon>
        <taxon>Pseudonocardiaceae</taxon>
        <taxon>Lentzea</taxon>
    </lineage>
</organism>
<evidence type="ECO:0000256" key="6">
    <source>
        <dbReference type="RuleBase" id="RU003983"/>
    </source>
</evidence>
<feature type="transmembrane region" description="Helical" evidence="7">
    <location>
        <begin position="287"/>
        <end position="318"/>
    </location>
</feature>
<protein>
    <submittedName>
        <fullName evidence="9">M56 family metallopeptidase</fullName>
    </submittedName>
</protein>
<dbReference type="Gene3D" id="3.30.2010.10">
    <property type="entry name" value="Metalloproteases ('zincins'), catalytic domain"/>
    <property type="match status" value="1"/>
</dbReference>